<evidence type="ECO:0000313" key="2">
    <source>
        <dbReference type="Proteomes" id="UP000001472"/>
    </source>
</evidence>
<evidence type="ECO:0000313" key="1">
    <source>
        <dbReference type="EMBL" id="CAL72274.1"/>
    </source>
</evidence>
<gene>
    <name evidence="1" type="ordered locus">BCG_2286c</name>
</gene>
<dbReference type="EMBL" id="AM408590">
    <property type="protein sequence ID" value="CAL72274.1"/>
    <property type="molecule type" value="Genomic_DNA"/>
</dbReference>
<protein>
    <submittedName>
        <fullName evidence="1">Uncharacterized protein</fullName>
    </submittedName>
</protein>
<dbReference type="HOGENOM" id="CLU_2168210_0_0_11"/>
<sequence length="110" mass="11697">MANDARPLARLANCRVGDQSSATHAYTVGPVLGVPPTGGVDLRYGGRAGIGRSETVTDHGAVGRRYHQPCAGQIRLSELRVTILLRCETLCETAQLLRCPPLPCDCSTPL</sequence>
<dbReference type="KEGG" id="mbb:BCG_2286c"/>
<dbReference type="Proteomes" id="UP000001472">
    <property type="component" value="Chromosome"/>
</dbReference>
<dbReference type="RefSeq" id="WP_003902155.1">
    <property type="nucleotide sequence ID" value="NC_008769.1"/>
</dbReference>
<reference evidence="1 2" key="1">
    <citation type="journal article" date="2007" name="Proc. Natl. Acad. Sci. U.S.A.">
        <title>Genome plasticity of BCG and impact on vaccine efficacy.</title>
        <authorList>
            <person name="Brosch R."/>
            <person name="Gordon S.V."/>
            <person name="Garnier T."/>
            <person name="Eiglmeier K."/>
            <person name="Frigui W."/>
            <person name="Valenti P."/>
            <person name="Dos Santos S."/>
            <person name="Duthoy S."/>
            <person name="Lacroix C."/>
            <person name="Garcia-Pelayo C."/>
            <person name="Inwald J.K."/>
            <person name="Golby P."/>
            <person name="Garcia J.N."/>
            <person name="Hewinson R.G."/>
            <person name="Behr M.A."/>
            <person name="Quail M.A."/>
            <person name="Churcher C."/>
            <person name="Barrell B.G."/>
            <person name="Parkhill J."/>
            <person name="Cole S.T."/>
        </authorList>
    </citation>
    <scope>NUCLEOTIDE SEQUENCE [LARGE SCALE GENOMIC DNA]</scope>
    <source>
        <strain evidence="2">BCG / Pasteur 1173P2</strain>
    </source>
</reference>
<accession>A0A0H3M876</accession>
<dbReference type="AlphaFoldDB" id="A0A0H3M876"/>
<name>A0A0H3M876_MYCBP</name>
<proteinExistence type="predicted"/>
<organism evidence="1 2">
    <name type="scientific">Mycobacterium bovis (strain BCG / Pasteur 1173P2)</name>
    <dbReference type="NCBI Taxonomy" id="410289"/>
    <lineage>
        <taxon>Bacteria</taxon>
        <taxon>Bacillati</taxon>
        <taxon>Actinomycetota</taxon>
        <taxon>Actinomycetes</taxon>
        <taxon>Mycobacteriales</taxon>
        <taxon>Mycobacteriaceae</taxon>
        <taxon>Mycobacterium</taxon>
        <taxon>Mycobacterium tuberculosis complex</taxon>
    </lineage>
</organism>